<gene>
    <name evidence="1" type="ORF">OBE_02227</name>
</gene>
<proteinExistence type="predicted"/>
<keyword evidence="1" id="KW-0347">Helicase</keyword>
<evidence type="ECO:0000313" key="1">
    <source>
        <dbReference type="EMBL" id="EKC73750.1"/>
    </source>
</evidence>
<dbReference type="AlphaFoldDB" id="K1U669"/>
<dbReference type="InterPro" id="IPR052933">
    <property type="entry name" value="DNA_Protect_Modify"/>
</dbReference>
<dbReference type="GO" id="GO:0004386">
    <property type="term" value="F:helicase activity"/>
    <property type="evidence" value="ECO:0007669"/>
    <property type="project" value="UniProtKB-KW"/>
</dbReference>
<keyword evidence="1" id="KW-0067">ATP-binding</keyword>
<dbReference type="PANTHER" id="PTHR41313">
    <property type="entry name" value="ADENINE-SPECIFIC METHYLTRANSFERASE"/>
    <property type="match status" value="1"/>
</dbReference>
<reference evidence="1" key="1">
    <citation type="journal article" date="2013" name="Environ. Microbiol.">
        <title>Microbiota from the distal guts of lean and obese adolescents exhibit partial functional redundancy besides clear differences in community structure.</title>
        <authorList>
            <person name="Ferrer M."/>
            <person name="Ruiz A."/>
            <person name="Lanza F."/>
            <person name="Haange S.B."/>
            <person name="Oberbach A."/>
            <person name="Till H."/>
            <person name="Bargiela R."/>
            <person name="Campoy C."/>
            <person name="Segura M.T."/>
            <person name="Richter M."/>
            <person name="von Bergen M."/>
            <person name="Seifert J."/>
            <person name="Suarez A."/>
        </authorList>
    </citation>
    <scope>NUCLEOTIDE SEQUENCE</scope>
</reference>
<name>K1U669_9ZZZZ</name>
<accession>K1U669</accession>
<comment type="caution">
    <text evidence="1">The sequence shown here is derived from an EMBL/GenBank/DDBJ whole genome shotgun (WGS) entry which is preliminary data.</text>
</comment>
<protein>
    <submittedName>
        <fullName evidence="1">Superfamily II DNA and RNA helicase</fullName>
    </submittedName>
</protein>
<dbReference type="PANTHER" id="PTHR41313:SF1">
    <property type="entry name" value="DNA METHYLASE ADENINE-SPECIFIC DOMAIN-CONTAINING PROTEIN"/>
    <property type="match status" value="1"/>
</dbReference>
<sequence>MKKAKVDLPYMAQLTGKTEEKITEELVGVIFKNPLTDQWESGDEYLSGNVRDKLNTARTFAENHPEFTPNVRALEAVQPRDLEASEIEVRIGATWIEPSDYQEFMVELLHTPRYLAQKEIQVKFSEINGEWRITGKNADSPRNAFAYATYGTERANAYRILEDTLNLKDVRIYDKVVNEQWG</sequence>
<keyword evidence="1" id="KW-0378">Hydrolase</keyword>
<keyword evidence="1" id="KW-0547">Nucleotide-binding</keyword>
<dbReference type="EMBL" id="AJWZ01001449">
    <property type="protein sequence ID" value="EKC73750.1"/>
    <property type="molecule type" value="Genomic_DNA"/>
</dbReference>
<organism evidence="1">
    <name type="scientific">human gut metagenome</name>
    <dbReference type="NCBI Taxonomy" id="408170"/>
    <lineage>
        <taxon>unclassified sequences</taxon>
        <taxon>metagenomes</taxon>
        <taxon>organismal metagenomes</taxon>
    </lineage>
</organism>